<dbReference type="Pfam" id="PF05724">
    <property type="entry name" value="TPMT"/>
    <property type="match status" value="1"/>
</dbReference>
<evidence type="ECO:0000313" key="6">
    <source>
        <dbReference type="Proteomes" id="UP000807785"/>
    </source>
</evidence>
<evidence type="ECO:0000256" key="1">
    <source>
        <dbReference type="ARBA" id="ARBA00022553"/>
    </source>
</evidence>
<keyword evidence="4" id="KW-0949">S-adenosyl-L-methionine</keyword>
<dbReference type="PANTHER" id="PTHR32183:SF6">
    <property type="entry name" value="CYSTEINE SULFINATE DESULFINASE_CYSTEINE DESULFURASE AND RELATED ENZYMES"/>
    <property type="match status" value="1"/>
</dbReference>
<dbReference type="InterPro" id="IPR008854">
    <property type="entry name" value="TPMT"/>
</dbReference>
<keyword evidence="1" id="KW-0597">Phosphoprotein</keyword>
<protein>
    <submittedName>
        <fullName evidence="5">Methyltransferase domain-containing protein</fullName>
    </submittedName>
</protein>
<reference evidence="5" key="1">
    <citation type="submission" date="2020-10" db="EMBL/GenBank/DDBJ databases">
        <title>Connecting structure to function with the recovery of over 1000 high-quality activated sludge metagenome-assembled genomes encoding full-length rRNA genes using long-read sequencing.</title>
        <authorList>
            <person name="Singleton C.M."/>
            <person name="Petriglieri F."/>
            <person name="Kristensen J.M."/>
            <person name="Kirkegaard R.H."/>
            <person name="Michaelsen T.Y."/>
            <person name="Andersen M.H."/>
            <person name="Karst S.M."/>
            <person name="Dueholm M.S."/>
            <person name="Nielsen P.H."/>
            <person name="Albertsen M."/>
        </authorList>
    </citation>
    <scope>NUCLEOTIDE SEQUENCE</scope>
    <source>
        <strain evidence="5">Bjer_18-Q3-R1-45_BAT3C.347</strain>
    </source>
</reference>
<evidence type="ECO:0000313" key="5">
    <source>
        <dbReference type="EMBL" id="MBK6974057.1"/>
    </source>
</evidence>
<dbReference type="SUPFAM" id="SSF53335">
    <property type="entry name" value="S-adenosyl-L-methionine-dependent methyltransferases"/>
    <property type="match status" value="1"/>
</dbReference>
<evidence type="ECO:0000256" key="2">
    <source>
        <dbReference type="ARBA" id="ARBA00022603"/>
    </source>
</evidence>
<dbReference type="EMBL" id="JADJEV010000004">
    <property type="protein sequence ID" value="MBK6974057.1"/>
    <property type="molecule type" value="Genomic_DNA"/>
</dbReference>
<proteinExistence type="predicted"/>
<dbReference type="GO" id="GO:0008757">
    <property type="term" value="F:S-adenosylmethionine-dependent methyltransferase activity"/>
    <property type="evidence" value="ECO:0007669"/>
    <property type="project" value="InterPro"/>
</dbReference>
<organism evidence="5 6">
    <name type="scientific">Candidatus Methylophosphatis roskildensis</name>
    <dbReference type="NCBI Taxonomy" id="2899263"/>
    <lineage>
        <taxon>Bacteria</taxon>
        <taxon>Pseudomonadati</taxon>
        <taxon>Pseudomonadota</taxon>
        <taxon>Betaproteobacteria</taxon>
        <taxon>Nitrosomonadales</taxon>
        <taxon>Sterolibacteriaceae</taxon>
        <taxon>Candidatus Methylophosphatis</taxon>
    </lineage>
</organism>
<keyword evidence="2 5" id="KW-0489">Methyltransferase</keyword>
<comment type="caution">
    <text evidence="5">The sequence shown here is derived from an EMBL/GenBank/DDBJ whole genome shotgun (WGS) entry which is preliminary data.</text>
</comment>
<dbReference type="CDD" id="cd02440">
    <property type="entry name" value="AdoMet_MTases"/>
    <property type="match status" value="1"/>
</dbReference>
<dbReference type="PANTHER" id="PTHR32183">
    <property type="match status" value="1"/>
</dbReference>
<dbReference type="GO" id="GO:0032259">
    <property type="term" value="P:methylation"/>
    <property type="evidence" value="ECO:0007669"/>
    <property type="project" value="UniProtKB-KW"/>
</dbReference>
<dbReference type="Proteomes" id="UP000807785">
    <property type="component" value="Unassembled WGS sequence"/>
</dbReference>
<dbReference type="Gene3D" id="3.40.50.150">
    <property type="entry name" value="Vaccinia Virus protein VP39"/>
    <property type="match status" value="1"/>
</dbReference>
<evidence type="ECO:0000256" key="3">
    <source>
        <dbReference type="ARBA" id="ARBA00022679"/>
    </source>
</evidence>
<dbReference type="PROSITE" id="PS51585">
    <property type="entry name" value="SAM_MT_TPMT"/>
    <property type="match status" value="1"/>
</dbReference>
<gene>
    <name evidence="5" type="ORF">IPH26_14345</name>
</gene>
<dbReference type="InterPro" id="IPR029063">
    <property type="entry name" value="SAM-dependent_MTases_sf"/>
</dbReference>
<dbReference type="AlphaFoldDB" id="A0A9D7EAG9"/>
<evidence type="ECO:0000256" key="4">
    <source>
        <dbReference type="ARBA" id="ARBA00022691"/>
    </source>
</evidence>
<keyword evidence="3" id="KW-0808">Transferase</keyword>
<accession>A0A9D7EAG9</accession>
<name>A0A9D7EAG9_9PROT</name>
<sequence length="207" mass="23086">MSGSPPKPASQNPALPDFWDQRFRDGVTPWDAGGVPRDLQDFAAAQAVVAAGVPRVLLPGCGSAWEARFLCERGWDVLALDFSEAALAAAMQLVGPWRDRLMMADFFSFAAQAPFDIIYERAFLCALPRRLWPDYAARCAELLRPGGQLTGFFFFGSEPKGPPFMIEPAALEALLASHFELVEDRPVDDSLPVFRARERWQIWRKRG</sequence>